<gene>
    <name evidence="2" type="ORF">BpHYR1_025186</name>
</gene>
<comment type="caution">
    <text evidence="2">The sequence shown here is derived from an EMBL/GenBank/DDBJ whole genome shotgun (WGS) entry which is preliminary data.</text>
</comment>
<evidence type="ECO:0000256" key="1">
    <source>
        <dbReference type="SAM" id="Phobius"/>
    </source>
</evidence>
<evidence type="ECO:0000313" key="2">
    <source>
        <dbReference type="EMBL" id="RNA37562.1"/>
    </source>
</evidence>
<keyword evidence="1" id="KW-1133">Transmembrane helix</keyword>
<feature type="transmembrane region" description="Helical" evidence="1">
    <location>
        <begin position="25"/>
        <end position="42"/>
    </location>
</feature>
<organism evidence="2 3">
    <name type="scientific">Brachionus plicatilis</name>
    <name type="common">Marine rotifer</name>
    <name type="synonym">Brachionus muelleri</name>
    <dbReference type="NCBI Taxonomy" id="10195"/>
    <lineage>
        <taxon>Eukaryota</taxon>
        <taxon>Metazoa</taxon>
        <taxon>Spiralia</taxon>
        <taxon>Gnathifera</taxon>
        <taxon>Rotifera</taxon>
        <taxon>Eurotatoria</taxon>
        <taxon>Monogononta</taxon>
        <taxon>Pseudotrocha</taxon>
        <taxon>Ploima</taxon>
        <taxon>Brachionidae</taxon>
        <taxon>Brachionus</taxon>
    </lineage>
</organism>
<dbReference type="EMBL" id="REGN01001030">
    <property type="protein sequence ID" value="RNA37562.1"/>
    <property type="molecule type" value="Genomic_DNA"/>
</dbReference>
<reference evidence="2 3" key="1">
    <citation type="journal article" date="2018" name="Sci. Rep.">
        <title>Genomic signatures of local adaptation to the degree of environmental predictability in rotifers.</title>
        <authorList>
            <person name="Franch-Gras L."/>
            <person name="Hahn C."/>
            <person name="Garcia-Roger E.M."/>
            <person name="Carmona M.J."/>
            <person name="Serra M."/>
            <person name="Gomez A."/>
        </authorList>
    </citation>
    <scope>NUCLEOTIDE SEQUENCE [LARGE SCALE GENOMIC DNA]</scope>
    <source>
        <strain evidence="2">HYR1</strain>
    </source>
</reference>
<name>A0A3M7SPD8_BRAPC</name>
<keyword evidence="3" id="KW-1185">Reference proteome</keyword>
<dbReference type="Proteomes" id="UP000276133">
    <property type="component" value="Unassembled WGS sequence"/>
</dbReference>
<protein>
    <submittedName>
        <fullName evidence="2">Uncharacterized protein</fullName>
    </submittedName>
</protein>
<keyword evidence="1" id="KW-0812">Transmembrane</keyword>
<evidence type="ECO:0000313" key="3">
    <source>
        <dbReference type="Proteomes" id="UP000276133"/>
    </source>
</evidence>
<proteinExistence type="predicted"/>
<keyword evidence="1" id="KW-0472">Membrane</keyword>
<sequence>MHQLIQTLYHPNLCFADLQSFFRDLIWIFVFVPKFTMPGFLTPKTRIQYYKNTDPDHKY</sequence>
<dbReference type="AlphaFoldDB" id="A0A3M7SPD8"/>
<accession>A0A3M7SPD8</accession>